<gene>
    <name evidence="3" type="ORF">Q9L42_011525</name>
</gene>
<dbReference type="AlphaFoldDB" id="A0AAU7NPW6"/>
<dbReference type="EMBL" id="CP157743">
    <property type="protein sequence ID" value="XBS19004.1"/>
    <property type="molecule type" value="Genomic_DNA"/>
</dbReference>
<dbReference type="InterPro" id="IPR029044">
    <property type="entry name" value="Nucleotide-diphossugar_trans"/>
</dbReference>
<dbReference type="CDD" id="cd04179">
    <property type="entry name" value="DPM_DPG-synthase_like"/>
    <property type="match status" value="1"/>
</dbReference>
<protein>
    <submittedName>
        <fullName evidence="3">Glycosyltransferase family 2 protein</fullName>
    </submittedName>
</protein>
<dbReference type="PANTHER" id="PTHR48090:SF7">
    <property type="entry name" value="RFBJ PROTEIN"/>
    <property type="match status" value="1"/>
</dbReference>
<organism evidence="3 4">
    <name type="scientific">Methylomarinum roseum</name>
    <dbReference type="NCBI Taxonomy" id="3067653"/>
    <lineage>
        <taxon>Bacteria</taxon>
        <taxon>Pseudomonadati</taxon>
        <taxon>Pseudomonadota</taxon>
        <taxon>Gammaproteobacteria</taxon>
        <taxon>Methylococcales</taxon>
        <taxon>Methylococcaceae</taxon>
        <taxon>Methylomarinum</taxon>
    </lineage>
</organism>
<feature type="transmembrane region" description="Helical" evidence="1">
    <location>
        <begin position="230"/>
        <end position="251"/>
    </location>
</feature>
<evidence type="ECO:0000313" key="3">
    <source>
        <dbReference type="EMBL" id="XBS19004.1"/>
    </source>
</evidence>
<dbReference type="InterPro" id="IPR050256">
    <property type="entry name" value="Glycosyltransferase_2"/>
</dbReference>
<evidence type="ECO:0000256" key="1">
    <source>
        <dbReference type="SAM" id="Phobius"/>
    </source>
</evidence>
<dbReference type="Proteomes" id="UP001225378">
    <property type="component" value="Chromosome"/>
</dbReference>
<dbReference type="Gene3D" id="3.90.550.10">
    <property type="entry name" value="Spore Coat Polysaccharide Biosynthesis Protein SpsA, Chain A"/>
    <property type="match status" value="1"/>
</dbReference>
<dbReference type="SUPFAM" id="SSF53448">
    <property type="entry name" value="Nucleotide-diphospho-sugar transferases"/>
    <property type="match status" value="1"/>
</dbReference>
<dbReference type="InterPro" id="IPR001173">
    <property type="entry name" value="Glyco_trans_2-like"/>
</dbReference>
<sequence>MKPSISIVLPAKNEALNIEPVINKLKKEVFSDLRQIEILVIDDGSTDDTRILAEQAGARVISHPYSQGNGASIKTGARNAKGEILVFMDADGQHDPAEIPTLLQKLDEGYDMVVGARKPSTHASLFRRFANAFYNRLASVMTGHKIEDLTSGFRATRAEKFRKFLYLLPNGFSYPTTSTMAFFRSGFPVAYIPIHAGKREGKSHIRIIKDGMRFFIIILRIGALFSPMRLFLPLSLGVFMTGAIYYAYTFFTISRFTNMSAVLFLSSLFIFLFGIISEQISSLHYKDFERSPWKD</sequence>
<evidence type="ECO:0000313" key="4">
    <source>
        <dbReference type="Proteomes" id="UP001225378"/>
    </source>
</evidence>
<dbReference type="Pfam" id="PF00535">
    <property type="entry name" value="Glycos_transf_2"/>
    <property type="match status" value="1"/>
</dbReference>
<reference evidence="3 4" key="1">
    <citation type="journal article" date="2024" name="Microbiology">
        <title>Methylomarinum rosea sp. nov., a novel halophilic methanotrophic bacterium from the hypersaline Lake Elton.</title>
        <authorList>
            <person name="Suleimanov R.Z."/>
            <person name="Oshkin I.Y."/>
            <person name="Danilova O.V."/>
            <person name="Suzina N.E."/>
            <person name="Dedysh S.N."/>
        </authorList>
    </citation>
    <scope>NUCLEOTIDE SEQUENCE [LARGE SCALE GENOMIC DNA]</scope>
    <source>
        <strain evidence="3 4">Ch1-1</strain>
    </source>
</reference>
<feature type="transmembrane region" description="Helical" evidence="1">
    <location>
        <begin position="257"/>
        <end position="276"/>
    </location>
</feature>
<keyword evidence="1" id="KW-1133">Transmembrane helix</keyword>
<dbReference type="RefSeq" id="WP_305908255.1">
    <property type="nucleotide sequence ID" value="NZ_CP157743.1"/>
</dbReference>
<accession>A0AAU7NPW6</accession>
<dbReference type="KEGG" id="mech:Q9L42_011525"/>
<dbReference type="PANTHER" id="PTHR48090">
    <property type="entry name" value="UNDECAPRENYL-PHOSPHATE 4-DEOXY-4-FORMAMIDO-L-ARABINOSE TRANSFERASE-RELATED"/>
    <property type="match status" value="1"/>
</dbReference>
<proteinExistence type="predicted"/>
<keyword evidence="1" id="KW-0472">Membrane</keyword>
<name>A0AAU7NPW6_9GAMM</name>
<evidence type="ECO:0000259" key="2">
    <source>
        <dbReference type="Pfam" id="PF00535"/>
    </source>
</evidence>
<feature type="domain" description="Glycosyltransferase 2-like" evidence="2">
    <location>
        <begin position="6"/>
        <end position="163"/>
    </location>
</feature>
<keyword evidence="1" id="KW-0812">Transmembrane</keyword>
<keyword evidence="4" id="KW-1185">Reference proteome</keyword>